<dbReference type="InterPro" id="IPR029373">
    <property type="entry name" value="FAM216"/>
</dbReference>
<reference evidence="3 4" key="2">
    <citation type="journal article" date="2024" name="G3 (Bethesda)">
        <title>The genome of the cryopelagic Antarctic bald notothen, Trematomus borchgrevinki.</title>
        <authorList>
            <person name="Rayamajhi N."/>
            <person name="Rivera-Colon A.G."/>
            <person name="Minhas B.F."/>
            <person name="Cheng C.C."/>
            <person name="Catchen J.M."/>
        </authorList>
    </citation>
    <scope>NUCLEOTIDE SEQUENCE [LARGE SCALE GENOMIC DNA]</scope>
    <source>
        <strain evidence="3">AGRC-2024</strain>
    </source>
</reference>
<keyword evidence="4" id="KW-1185">Reference proteome</keyword>
<evidence type="ECO:0000256" key="2">
    <source>
        <dbReference type="SAM" id="MobiDB-lite"/>
    </source>
</evidence>
<accession>A0ABD2G799</accession>
<protein>
    <recommendedName>
        <fullName evidence="5">Protein FAM216A</fullName>
    </recommendedName>
</protein>
<evidence type="ECO:0000313" key="4">
    <source>
        <dbReference type="Proteomes" id="UP001619887"/>
    </source>
</evidence>
<sequence length="235" mass="26299">MRKQVSFAESQRNHRLQQDEALQRSFGMDASKMALKDPNVNLNNGLKINRPAIARCDSQHQHVTTIKIPKSLTAGPHLKHAALSPAQRKYLCSVAASHSAAHVRQLITQHYMNVLHRCIPADGSPEREELVESSVADKRDKHPPEVQLRAKHRKKIKSGAKNSGRSCPPKTSNKKSRLSKKSASKPTKTNKHKTKSPKLRRNGPGRARIRLLDEEEEEGPEDFLSDCFSSLSMEG</sequence>
<reference evidence="3 4" key="1">
    <citation type="journal article" date="2022" name="G3 (Bethesda)">
        <title>Evaluating Illumina-, Nanopore-, and PacBio-based genome assembly strategies with the bald notothen, Trematomus borchgrevinki.</title>
        <authorList>
            <person name="Rayamajhi N."/>
            <person name="Cheng C.C."/>
            <person name="Catchen J.M."/>
        </authorList>
    </citation>
    <scope>NUCLEOTIDE SEQUENCE [LARGE SCALE GENOMIC DNA]</scope>
    <source>
        <strain evidence="3">AGRC-2024</strain>
    </source>
</reference>
<comment type="caution">
    <text evidence="3">The sequence shown here is derived from an EMBL/GenBank/DDBJ whole genome shotgun (WGS) entry which is preliminary data.</text>
</comment>
<name>A0ABD2G799_PAGBO</name>
<evidence type="ECO:0000256" key="1">
    <source>
        <dbReference type="ARBA" id="ARBA00008615"/>
    </source>
</evidence>
<feature type="compositionally biased region" description="Basic residues" evidence="2">
    <location>
        <begin position="172"/>
        <end position="209"/>
    </location>
</feature>
<dbReference type="AlphaFoldDB" id="A0ABD2G799"/>
<evidence type="ECO:0000313" key="3">
    <source>
        <dbReference type="EMBL" id="KAL3049480.1"/>
    </source>
</evidence>
<feature type="region of interest" description="Disordered" evidence="2">
    <location>
        <begin position="124"/>
        <end position="235"/>
    </location>
</feature>
<organism evidence="3 4">
    <name type="scientific">Pagothenia borchgrevinki</name>
    <name type="common">Bald rockcod</name>
    <name type="synonym">Trematomus borchgrevinki</name>
    <dbReference type="NCBI Taxonomy" id="8213"/>
    <lineage>
        <taxon>Eukaryota</taxon>
        <taxon>Metazoa</taxon>
        <taxon>Chordata</taxon>
        <taxon>Craniata</taxon>
        <taxon>Vertebrata</taxon>
        <taxon>Euteleostomi</taxon>
        <taxon>Actinopterygii</taxon>
        <taxon>Neopterygii</taxon>
        <taxon>Teleostei</taxon>
        <taxon>Neoteleostei</taxon>
        <taxon>Acanthomorphata</taxon>
        <taxon>Eupercaria</taxon>
        <taxon>Perciformes</taxon>
        <taxon>Notothenioidei</taxon>
        <taxon>Nototheniidae</taxon>
        <taxon>Pagothenia</taxon>
    </lineage>
</organism>
<gene>
    <name evidence="3" type="ORF">OYC64_008852</name>
</gene>
<dbReference type="PANTHER" id="PTHR16476">
    <property type="entry name" value="FAMILY WITH SEQUENCE SIMILARITY 216 MEMBER A"/>
    <property type="match status" value="1"/>
</dbReference>
<feature type="compositionally biased region" description="Acidic residues" evidence="2">
    <location>
        <begin position="213"/>
        <end position="224"/>
    </location>
</feature>
<comment type="similarity">
    <text evidence="1">Belongs to the FAM216 family.</text>
</comment>
<evidence type="ECO:0008006" key="5">
    <source>
        <dbReference type="Google" id="ProtNLM"/>
    </source>
</evidence>
<dbReference type="EMBL" id="JBIYXZ010002082">
    <property type="protein sequence ID" value="KAL3049480.1"/>
    <property type="molecule type" value="Genomic_DNA"/>
</dbReference>
<feature type="compositionally biased region" description="Basic and acidic residues" evidence="2">
    <location>
        <begin position="124"/>
        <end position="144"/>
    </location>
</feature>
<proteinExistence type="inferred from homology"/>
<feature type="compositionally biased region" description="Basic residues" evidence="2">
    <location>
        <begin position="149"/>
        <end position="158"/>
    </location>
</feature>
<dbReference type="PANTHER" id="PTHR16476:SF4">
    <property type="entry name" value="PROTEIN FAM216A"/>
    <property type="match status" value="1"/>
</dbReference>
<dbReference type="Proteomes" id="UP001619887">
    <property type="component" value="Unassembled WGS sequence"/>
</dbReference>
<dbReference type="Pfam" id="PF15107">
    <property type="entry name" value="FAM216B"/>
    <property type="match status" value="1"/>
</dbReference>